<dbReference type="InterPro" id="IPR027417">
    <property type="entry name" value="P-loop_NTPase"/>
</dbReference>
<dbReference type="SMART" id="SM00248">
    <property type="entry name" value="ANK"/>
    <property type="match status" value="4"/>
</dbReference>
<dbReference type="InterPro" id="IPR002110">
    <property type="entry name" value="Ankyrin_rpt"/>
</dbReference>
<keyword evidence="7" id="KW-1185">Reference proteome</keyword>
<evidence type="ECO:0000256" key="2">
    <source>
        <dbReference type="PROSITE-ProRule" id="PRU00023"/>
    </source>
</evidence>
<reference evidence="6 7" key="1">
    <citation type="journal article" date="2019" name="Nat. Ecol. Evol.">
        <title>Megaphylogeny resolves global patterns of mushroom evolution.</title>
        <authorList>
            <person name="Varga T."/>
            <person name="Krizsan K."/>
            <person name="Foldi C."/>
            <person name="Dima B."/>
            <person name="Sanchez-Garcia M."/>
            <person name="Sanchez-Ramirez S."/>
            <person name="Szollosi G.J."/>
            <person name="Szarkandi J.G."/>
            <person name="Papp V."/>
            <person name="Albert L."/>
            <person name="Andreopoulos W."/>
            <person name="Angelini C."/>
            <person name="Antonin V."/>
            <person name="Barry K.W."/>
            <person name="Bougher N.L."/>
            <person name="Buchanan P."/>
            <person name="Buyck B."/>
            <person name="Bense V."/>
            <person name="Catcheside P."/>
            <person name="Chovatia M."/>
            <person name="Cooper J."/>
            <person name="Damon W."/>
            <person name="Desjardin D."/>
            <person name="Finy P."/>
            <person name="Geml J."/>
            <person name="Haridas S."/>
            <person name="Hughes K."/>
            <person name="Justo A."/>
            <person name="Karasinski D."/>
            <person name="Kautmanova I."/>
            <person name="Kiss B."/>
            <person name="Kocsube S."/>
            <person name="Kotiranta H."/>
            <person name="LaButti K.M."/>
            <person name="Lechner B.E."/>
            <person name="Liimatainen K."/>
            <person name="Lipzen A."/>
            <person name="Lukacs Z."/>
            <person name="Mihaltcheva S."/>
            <person name="Morgado L.N."/>
            <person name="Niskanen T."/>
            <person name="Noordeloos M.E."/>
            <person name="Ohm R.A."/>
            <person name="Ortiz-Santana B."/>
            <person name="Ovrebo C."/>
            <person name="Racz N."/>
            <person name="Riley R."/>
            <person name="Savchenko A."/>
            <person name="Shiryaev A."/>
            <person name="Soop K."/>
            <person name="Spirin V."/>
            <person name="Szebenyi C."/>
            <person name="Tomsovsky M."/>
            <person name="Tulloss R.E."/>
            <person name="Uehling J."/>
            <person name="Grigoriev I.V."/>
            <person name="Vagvolgyi C."/>
            <person name="Papp T."/>
            <person name="Martin F.M."/>
            <person name="Miettinen O."/>
            <person name="Hibbett D.S."/>
            <person name="Nagy L.G."/>
        </authorList>
    </citation>
    <scope>NUCLEOTIDE SEQUENCE [LARGE SCALE GENOMIC DNA]</scope>
    <source>
        <strain evidence="6 7">CBS 121175</strain>
    </source>
</reference>
<dbReference type="Pfam" id="PF22939">
    <property type="entry name" value="WHD_GPIID"/>
    <property type="match status" value="1"/>
</dbReference>
<dbReference type="PROSITE" id="PS50297">
    <property type="entry name" value="ANK_REP_REGION"/>
    <property type="match status" value="1"/>
</dbReference>
<keyword evidence="1" id="KW-0677">Repeat</keyword>
<feature type="repeat" description="ANK" evidence="2">
    <location>
        <begin position="612"/>
        <end position="634"/>
    </location>
</feature>
<feature type="domain" description="GPI inositol-deacylase winged helix" evidence="4">
    <location>
        <begin position="403"/>
        <end position="476"/>
    </location>
</feature>
<accession>A0A5C3KPK7</accession>
<dbReference type="SUPFAM" id="SSF52540">
    <property type="entry name" value="P-loop containing nucleoside triphosphate hydrolases"/>
    <property type="match status" value="1"/>
</dbReference>
<dbReference type="Proteomes" id="UP000307440">
    <property type="component" value="Unassembled WGS sequence"/>
</dbReference>
<dbReference type="OrthoDB" id="448455at2759"/>
<organism evidence="6 7">
    <name type="scientific">Coprinopsis marcescibilis</name>
    <name type="common">Agaric fungus</name>
    <name type="synonym">Psathyrella marcescibilis</name>
    <dbReference type="NCBI Taxonomy" id="230819"/>
    <lineage>
        <taxon>Eukaryota</taxon>
        <taxon>Fungi</taxon>
        <taxon>Dikarya</taxon>
        <taxon>Basidiomycota</taxon>
        <taxon>Agaricomycotina</taxon>
        <taxon>Agaricomycetes</taxon>
        <taxon>Agaricomycetidae</taxon>
        <taxon>Agaricales</taxon>
        <taxon>Agaricineae</taxon>
        <taxon>Psathyrellaceae</taxon>
        <taxon>Coprinopsis</taxon>
    </lineage>
</organism>
<dbReference type="InterPro" id="IPR054471">
    <property type="entry name" value="GPIID_WHD"/>
</dbReference>
<feature type="region of interest" description="Disordered" evidence="3">
    <location>
        <begin position="14"/>
        <end position="42"/>
    </location>
</feature>
<dbReference type="Gene3D" id="3.40.50.300">
    <property type="entry name" value="P-loop containing nucleotide triphosphate hydrolases"/>
    <property type="match status" value="1"/>
</dbReference>
<gene>
    <name evidence="6" type="ORF">FA15DRAFT_671695</name>
</gene>
<evidence type="ECO:0000256" key="1">
    <source>
        <dbReference type="ARBA" id="ARBA00022737"/>
    </source>
</evidence>
<dbReference type="Pfam" id="PF24883">
    <property type="entry name" value="NPHP3_N"/>
    <property type="match status" value="1"/>
</dbReference>
<dbReference type="Gene3D" id="1.25.40.20">
    <property type="entry name" value="Ankyrin repeat-containing domain"/>
    <property type="match status" value="2"/>
</dbReference>
<protein>
    <submittedName>
        <fullName evidence="6">Ankyrin</fullName>
    </submittedName>
</protein>
<name>A0A5C3KPK7_COPMA</name>
<dbReference type="InterPro" id="IPR056884">
    <property type="entry name" value="NPHP3-like_N"/>
</dbReference>
<dbReference type="AlphaFoldDB" id="A0A5C3KPK7"/>
<proteinExistence type="predicted"/>
<dbReference type="Pfam" id="PF12796">
    <property type="entry name" value="Ank_2"/>
    <property type="match status" value="3"/>
</dbReference>
<evidence type="ECO:0000259" key="4">
    <source>
        <dbReference type="Pfam" id="PF22939"/>
    </source>
</evidence>
<dbReference type="PANTHER" id="PTHR10039">
    <property type="entry name" value="AMELOGENIN"/>
    <property type="match status" value="1"/>
</dbReference>
<dbReference type="InterPro" id="IPR036770">
    <property type="entry name" value="Ankyrin_rpt-contain_sf"/>
</dbReference>
<dbReference type="SUPFAM" id="SSF48403">
    <property type="entry name" value="Ankyrin repeat"/>
    <property type="match status" value="1"/>
</dbReference>
<dbReference type="STRING" id="230819.A0A5C3KPK7"/>
<evidence type="ECO:0000256" key="3">
    <source>
        <dbReference type="SAM" id="MobiDB-lite"/>
    </source>
</evidence>
<evidence type="ECO:0000259" key="5">
    <source>
        <dbReference type="Pfam" id="PF24883"/>
    </source>
</evidence>
<sequence>MGVGLSVSIERRVERLKKPSGSGNKSGGDVPPRDPVVAWCSDPHSAASLPAREGGSSNSSGNARILDNAKDVKLENSNLIAVQGNMTNVTNIVTHNLNVVVPEDVLYKIVAWVSVINYQDIQDDNLSKQIGETCMWVFDEPLFLEWVASDRGILWGTGIPGAGKTVLAAIIINYVRKRAETNKRILVAFAYCRYTDPLPIKAVLAAIIRQILEDYPSTIVFVKPLYDKHVLRNTRPTEGELVKVLTAIFTSDMFDQRFLFVDGLDEATCDTQFDILDTLSQLPLNALFTSRPLPLLNDSVPEAKFFDIIVRNADIERLIAEKVRSTKTLAKLLEQDSWRERVLKAVLEKSSGMLLVASLQLDILGGCLNIKELRVALDCLPKGVDEMYTATMRRIENQANPGMAKRTLTMLVFAFESLSIDDLRHAIAIDPVTSKYDTELLIDAESLLSICCGLITLEPQSKLVRLVHYTAKYFLIPHLRKVYPEPHALISSSCVARMVSCGFHNVETPQDLPALYSTEFRESPFLAYSYRQWATHSHSCTTVPPDAVDFILRCRCFPLYGFRGDYLDLCPSVHVAAIFNFHTLLREWFDQTRPGNPNPFPHQLNINALSAAGNTPLFYATSYGHIETVRTLLDVEAIDANGPNRNGITPLMHVSAYYYRPPRILELFWGVLDIKDINATDNEGRSALYYASYYGRLDAVKAILGFQSTRQGTTVRNDMRYGAGINVNGVTSIGTTALMCAAGGGHAAVVKELLCVKDIDVNYRSSRDFIGSALAYACRRGNSNVVQLLLEHGDIDINIASTSGKTALSWALEKKYEGIAELLRARGV</sequence>
<evidence type="ECO:0000313" key="7">
    <source>
        <dbReference type="Proteomes" id="UP000307440"/>
    </source>
</evidence>
<keyword evidence="2" id="KW-0040">ANK repeat</keyword>
<dbReference type="PANTHER" id="PTHR10039:SF15">
    <property type="entry name" value="NACHT DOMAIN-CONTAINING PROTEIN"/>
    <property type="match status" value="1"/>
</dbReference>
<dbReference type="PROSITE" id="PS50088">
    <property type="entry name" value="ANK_REPEAT"/>
    <property type="match status" value="1"/>
</dbReference>
<evidence type="ECO:0000313" key="6">
    <source>
        <dbReference type="EMBL" id="TFK22314.1"/>
    </source>
</evidence>
<dbReference type="EMBL" id="ML210244">
    <property type="protein sequence ID" value="TFK22314.1"/>
    <property type="molecule type" value="Genomic_DNA"/>
</dbReference>
<feature type="domain" description="Nephrocystin 3-like N-terminal" evidence="5">
    <location>
        <begin position="132"/>
        <end position="291"/>
    </location>
</feature>